<dbReference type="GO" id="GO:0003682">
    <property type="term" value="F:chromatin binding"/>
    <property type="evidence" value="ECO:0007669"/>
    <property type="project" value="TreeGrafter"/>
</dbReference>
<dbReference type="GO" id="GO:0006281">
    <property type="term" value="P:DNA repair"/>
    <property type="evidence" value="ECO:0007669"/>
    <property type="project" value="InterPro"/>
</dbReference>
<feature type="region of interest" description="Disordered" evidence="8">
    <location>
        <begin position="1"/>
        <end position="100"/>
    </location>
</feature>
<dbReference type="AlphaFoldDB" id="A0A2S4W5H7"/>
<dbReference type="PANTHER" id="PTHR12172:SF0">
    <property type="entry name" value="CELL CYCLE CHECKPOINT PROTEIN RAD17"/>
    <property type="match status" value="1"/>
</dbReference>
<dbReference type="InterPro" id="IPR004582">
    <property type="entry name" value="Checkpoint_prot_Rad17_Rad24"/>
</dbReference>
<evidence type="ECO:0000256" key="3">
    <source>
        <dbReference type="ARBA" id="ARBA00022741"/>
    </source>
</evidence>
<keyword evidence="3" id="KW-0547">Nucleotide-binding</keyword>
<comment type="similarity">
    <text evidence="2">Belongs to the rad17/RAD24 family.</text>
</comment>
<dbReference type="GO" id="GO:0005634">
    <property type="term" value="C:nucleus"/>
    <property type="evidence" value="ECO:0007669"/>
    <property type="project" value="UniProtKB-SubCell"/>
</dbReference>
<dbReference type="SUPFAM" id="SSF52540">
    <property type="entry name" value="P-loop containing nucleoside triphosphate hydrolases"/>
    <property type="match status" value="1"/>
</dbReference>
<keyword evidence="7" id="KW-0131">Cell cycle</keyword>
<dbReference type="GO" id="GO:0003689">
    <property type="term" value="F:DNA clamp loader activity"/>
    <property type="evidence" value="ECO:0007669"/>
    <property type="project" value="TreeGrafter"/>
</dbReference>
<evidence type="ECO:0000256" key="6">
    <source>
        <dbReference type="ARBA" id="ARBA00023242"/>
    </source>
</evidence>
<evidence type="ECO:0000313" key="10">
    <source>
        <dbReference type="Proteomes" id="UP000239156"/>
    </source>
</evidence>
<evidence type="ECO:0000313" key="9">
    <source>
        <dbReference type="EMBL" id="POW17013.1"/>
    </source>
</evidence>
<dbReference type="Proteomes" id="UP000239156">
    <property type="component" value="Unassembled WGS sequence"/>
</dbReference>
<dbReference type="GO" id="GO:0000077">
    <property type="term" value="P:DNA damage checkpoint signaling"/>
    <property type="evidence" value="ECO:0007669"/>
    <property type="project" value="TreeGrafter"/>
</dbReference>
<evidence type="ECO:0008006" key="11">
    <source>
        <dbReference type="Google" id="ProtNLM"/>
    </source>
</evidence>
<protein>
    <recommendedName>
        <fullName evidence="11">AAA+ ATPase domain-containing protein</fullName>
    </recommendedName>
</protein>
<evidence type="ECO:0000256" key="2">
    <source>
        <dbReference type="ARBA" id="ARBA00006168"/>
    </source>
</evidence>
<accession>A0A2S4W5H7</accession>
<dbReference type="Pfam" id="PF03215">
    <property type="entry name" value="Rad17"/>
    <property type="match status" value="1"/>
</dbReference>
<evidence type="ECO:0000256" key="5">
    <source>
        <dbReference type="ARBA" id="ARBA00022840"/>
    </source>
</evidence>
<feature type="compositionally biased region" description="Low complexity" evidence="8">
    <location>
        <begin position="167"/>
        <end position="181"/>
    </location>
</feature>
<organism evidence="9 10">
    <name type="scientific">Puccinia striiformis</name>
    <dbReference type="NCBI Taxonomy" id="27350"/>
    <lineage>
        <taxon>Eukaryota</taxon>
        <taxon>Fungi</taxon>
        <taxon>Dikarya</taxon>
        <taxon>Basidiomycota</taxon>
        <taxon>Pucciniomycotina</taxon>
        <taxon>Pucciniomycetes</taxon>
        <taxon>Pucciniales</taxon>
        <taxon>Pucciniaceae</taxon>
        <taxon>Puccinia</taxon>
    </lineage>
</organism>
<comment type="caution">
    <text evidence="9">The sequence shown here is derived from an EMBL/GenBank/DDBJ whole genome shotgun (WGS) entry which is preliminary data.</text>
</comment>
<dbReference type="EMBL" id="PKSL01000004">
    <property type="protein sequence ID" value="POW17013.1"/>
    <property type="molecule type" value="Genomic_DNA"/>
</dbReference>
<dbReference type="Gene3D" id="3.40.50.300">
    <property type="entry name" value="P-loop containing nucleotide triphosphate hydrolases"/>
    <property type="match status" value="1"/>
</dbReference>
<dbReference type="GO" id="GO:0005524">
    <property type="term" value="F:ATP binding"/>
    <property type="evidence" value="ECO:0007669"/>
    <property type="project" value="UniProtKB-KW"/>
</dbReference>
<feature type="region of interest" description="Disordered" evidence="8">
    <location>
        <begin position="223"/>
        <end position="247"/>
    </location>
</feature>
<keyword evidence="4" id="KW-0227">DNA damage</keyword>
<feature type="region of interest" description="Disordered" evidence="8">
    <location>
        <begin position="641"/>
        <end position="660"/>
    </location>
</feature>
<keyword evidence="10" id="KW-1185">Reference proteome</keyword>
<keyword evidence="6" id="KW-0539">Nucleus</keyword>
<feature type="compositionally biased region" description="Low complexity" evidence="8">
    <location>
        <begin position="52"/>
        <end position="67"/>
    </location>
</feature>
<keyword evidence="5" id="KW-0067">ATP-binding</keyword>
<evidence type="ECO:0000256" key="7">
    <source>
        <dbReference type="ARBA" id="ARBA00023306"/>
    </source>
</evidence>
<evidence type="ECO:0000256" key="4">
    <source>
        <dbReference type="ARBA" id="ARBA00022763"/>
    </source>
</evidence>
<dbReference type="GO" id="GO:0033314">
    <property type="term" value="P:mitotic DNA replication checkpoint signaling"/>
    <property type="evidence" value="ECO:0007669"/>
    <property type="project" value="TreeGrafter"/>
</dbReference>
<reference evidence="9" key="1">
    <citation type="submission" date="2017-12" db="EMBL/GenBank/DDBJ databases">
        <title>Gene loss provides genomic basis for host adaptation in cereal stripe rust fungi.</title>
        <authorList>
            <person name="Xia C."/>
        </authorList>
    </citation>
    <scope>NUCLEOTIDE SEQUENCE [LARGE SCALE GENOMIC DNA]</scope>
    <source>
        <strain evidence="9">93-210</strain>
    </source>
</reference>
<name>A0A2S4W5H7_9BASI</name>
<gene>
    <name evidence="9" type="ORF">PSTT_00812</name>
</gene>
<proteinExistence type="inferred from homology"/>
<feature type="region of interest" description="Disordered" evidence="8">
    <location>
        <begin position="727"/>
        <end position="759"/>
    </location>
</feature>
<comment type="subcellular location">
    <subcellularLocation>
        <location evidence="1">Nucleus</location>
    </subcellularLocation>
</comment>
<dbReference type="VEuPathDB" id="FungiDB:PSTT_00812"/>
<sequence length="788" mass="86814">MLNLEMPTGTKRKNTRLVSIDPSQLTAINRTSSTSTTSTRKEYKSKRSRPGSFESQFSSFQKSTTHSNSQDEKHDTQTQPPIPVTQSNGMLWSDKFSPSDPSQLAVHPKKLITIHAWLNDALNGASHTRKYRRLLVLGGPAGCGKSTIIHTLCKTAEQTRTSTPAVTTNSRPSKSSSKTAPAAPIEGIGYEILEWKNTGNESSVSKPQEFSLWLMRASAGPTLSFDDDEDEPVDASLPSTSHQLGRSEISRSKLPMVLLVDDLPNLSHGETGRIFTNAIRQHLNTPRLSTPPLVVIISDTSITPGSNGFEESLSGRSGGFSNGEDRGTNVHTLLPPDILNHPATCLVKLLPVNNTLMKKMLTRIVEINPPVASSSSSSKLGPKDIDMVVEASAGDIRAALNNLQLFSNLPSRKNESVVGKPKKNLLPSALSSRSIPFPSSLSLCILYSNGYGLSCCRQLLGSRDESSVIFHSLGKILYNKRWGDDAKEDAKDKRIRAPEPDPLPAFWSIYSRRQRKTDMDRLYSDLSVSVEQFIVYLHQNYPPFTDSIDEASFFLEYLSLSDSTIVLKDQTRYSQALTTGFYHFHIAARAILLGLPSPVTRRAQKFSKPALWGHLRQLNENAALADSTRDQHSLFSLLRSRKGTDPSQSHEGPLKHPPFAQTPSDYLSVLNAPRKVMALEVLPFLGMISSSLKHGVSDANDELIDRFSTYVFPNARDTQTEALLSDDDALDEAPEPEPGPSIDPLRSRPSDPSLDGLLGSGLVGQEMIQQELEEEETLWFEEDDDIVD</sequence>
<dbReference type="InterPro" id="IPR027417">
    <property type="entry name" value="P-loop_NTPase"/>
</dbReference>
<evidence type="ECO:0000256" key="8">
    <source>
        <dbReference type="SAM" id="MobiDB-lite"/>
    </source>
</evidence>
<dbReference type="PANTHER" id="PTHR12172">
    <property type="entry name" value="CELL CYCLE CHECKPOINT PROTEIN RAD17"/>
    <property type="match status" value="1"/>
</dbReference>
<dbReference type="VEuPathDB" id="FungiDB:PSHT_14657"/>
<evidence type="ECO:0000256" key="1">
    <source>
        <dbReference type="ARBA" id="ARBA00004123"/>
    </source>
</evidence>
<feature type="region of interest" description="Disordered" evidence="8">
    <location>
        <begin position="158"/>
        <end position="181"/>
    </location>
</feature>
<feature type="region of interest" description="Disordered" evidence="8">
    <location>
        <begin position="306"/>
        <end position="328"/>
    </location>
</feature>